<dbReference type="PANTHER" id="PTHR18916">
    <property type="entry name" value="DYNACTIN 1-RELATED MICROTUBULE-BINDING"/>
    <property type="match status" value="1"/>
</dbReference>
<evidence type="ECO:0000256" key="3">
    <source>
        <dbReference type="ARBA" id="ARBA00022701"/>
    </source>
</evidence>
<keyword evidence="2" id="KW-0963">Cytoplasm</keyword>
<dbReference type="Pfam" id="PF01302">
    <property type="entry name" value="CAP_GLY"/>
    <property type="match status" value="1"/>
</dbReference>
<dbReference type="InterPro" id="IPR000938">
    <property type="entry name" value="CAP-Gly_domain"/>
</dbReference>
<dbReference type="SUPFAM" id="SSF74924">
    <property type="entry name" value="Cap-Gly domain"/>
    <property type="match status" value="1"/>
</dbReference>
<feature type="coiled-coil region" evidence="7">
    <location>
        <begin position="77"/>
        <end position="115"/>
    </location>
</feature>
<evidence type="ECO:0000256" key="2">
    <source>
        <dbReference type="ARBA" id="ARBA00022490"/>
    </source>
</evidence>
<evidence type="ECO:0000313" key="9">
    <source>
        <dbReference type="EMBL" id="CAG5096661.1"/>
    </source>
</evidence>
<dbReference type="InterPro" id="IPR036859">
    <property type="entry name" value="CAP-Gly_dom_sf"/>
</dbReference>
<evidence type="ECO:0000256" key="4">
    <source>
        <dbReference type="ARBA" id="ARBA00023017"/>
    </source>
</evidence>
<dbReference type="Gene3D" id="2.30.30.190">
    <property type="entry name" value="CAP Gly-rich-like domain"/>
    <property type="match status" value="1"/>
</dbReference>
<proteinExistence type="predicted"/>
<name>A0ABN7SAP1_OIKDI</name>
<keyword evidence="4" id="KW-0243">Dynein</keyword>
<comment type="subcellular location">
    <subcellularLocation>
        <location evidence="1">Cytoplasm</location>
        <location evidence="1">Cytoskeleton</location>
        <location evidence="1">Spindle</location>
    </subcellularLocation>
</comment>
<keyword evidence="5 7" id="KW-0175">Coiled coil</keyword>
<accession>A0ABN7SAP1</accession>
<evidence type="ECO:0000313" key="10">
    <source>
        <dbReference type="Proteomes" id="UP001158576"/>
    </source>
</evidence>
<evidence type="ECO:0000256" key="6">
    <source>
        <dbReference type="ARBA" id="ARBA00023212"/>
    </source>
</evidence>
<keyword evidence="3" id="KW-0493">Microtubule</keyword>
<gene>
    <name evidence="9" type="ORF">OKIOD_LOCUS6282</name>
</gene>
<dbReference type="SMART" id="SM01052">
    <property type="entry name" value="CAP_GLY"/>
    <property type="match status" value="1"/>
</dbReference>
<dbReference type="PANTHER" id="PTHR18916:SF6">
    <property type="entry name" value="DYNACTIN SUBUNIT 1"/>
    <property type="match status" value="1"/>
</dbReference>
<evidence type="ECO:0000256" key="1">
    <source>
        <dbReference type="ARBA" id="ARBA00004186"/>
    </source>
</evidence>
<feature type="domain" description="CAP-Gly" evidence="8">
    <location>
        <begin position="256"/>
        <end position="298"/>
    </location>
</feature>
<reference evidence="9 10" key="1">
    <citation type="submission" date="2021-04" db="EMBL/GenBank/DDBJ databases">
        <authorList>
            <person name="Bliznina A."/>
        </authorList>
    </citation>
    <scope>NUCLEOTIDE SEQUENCE [LARGE SCALE GENOMIC DNA]</scope>
</reference>
<dbReference type="EMBL" id="OU015569">
    <property type="protein sequence ID" value="CAG5096661.1"/>
    <property type="molecule type" value="Genomic_DNA"/>
</dbReference>
<keyword evidence="6" id="KW-0206">Cytoskeleton</keyword>
<evidence type="ECO:0000259" key="8">
    <source>
        <dbReference type="PROSITE" id="PS50245"/>
    </source>
</evidence>
<organism evidence="9 10">
    <name type="scientific">Oikopleura dioica</name>
    <name type="common">Tunicate</name>
    <dbReference type="NCBI Taxonomy" id="34765"/>
    <lineage>
        <taxon>Eukaryota</taxon>
        <taxon>Metazoa</taxon>
        <taxon>Chordata</taxon>
        <taxon>Tunicata</taxon>
        <taxon>Appendicularia</taxon>
        <taxon>Copelata</taxon>
        <taxon>Oikopleuridae</taxon>
        <taxon>Oikopleura</taxon>
    </lineage>
</organism>
<evidence type="ECO:0000256" key="7">
    <source>
        <dbReference type="SAM" id="Coils"/>
    </source>
</evidence>
<evidence type="ECO:0000256" key="5">
    <source>
        <dbReference type="ARBA" id="ARBA00023054"/>
    </source>
</evidence>
<dbReference type="Proteomes" id="UP001158576">
    <property type="component" value="Chromosome XSR"/>
</dbReference>
<keyword evidence="10" id="KW-1185">Reference proteome</keyword>
<dbReference type="PROSITE" id="PS50245">
    <property type="entry name" value="CAP_GLY_2"/>
    <property type="match status" value="1"/>
</dbReference>
<protein>
    <submittedName>
        <fullName evidence="9">Oidioi.mRNA.OKI2018_I69.XSR.g14724.t1.cds</fullName>
    </submittedName>
</protein>
<sequence length="340" mass="38321">MEFYSYESRIKLTANVAIYEDCGVNTSLVGEVKCTCRHCEPIPSNEQAVQYNAPVDSGTATNQILEKKQSMLGYWEYESIQQRCVLLQEKNDDLRGKYENEVKAKLAAMANVQQELARGEIGTVQIQQGAQLRLLEHLAESEDEFESTQLELAPGEFSSEREYVRQLPDLPESFAGPIVGCRCQSCKVFFRSASFRGGDFGELFQLPKLANSVRRFKDDLEKLTMMRNAKLILEVGMRILIKRNRVGTVRYLGHLEKSPRKNMVYVGLELDVAVGRHDGIVQGKRYFTCRPSHGLMIPIRDTLAILSKKLQPKVVALANRLSSIRALRNTSEVASVGIKP</sequence>